<dbReference type="InterPro" id="IPR037066">
    <property type="entry name" value="Plug_dom_sf"/>
</dbReference>
<dbReference type="SUPFAM" id="SSF56935">
    <property type="entry name" value="Porins"/>
    <property type="match status" value="1"/>
</dbReference>
<protein>
    <submittedName>
        <fullName evidence="13">TonB-dependent receptor plug</fullName>
    </submittedName>
</protein>
<comment type="subcellular location">
    <subcellularLocation>
        <location evidence="1 8">Cell outer membrane</location>
        <topology evidence="1 8">Multi-pass membrane protein</topology>
    </subcellularLocation>
</comment>
<keyword evidence="7 8" id="KW-0998">Cell outer membrane</keyword>
<dbReference type="Pfam" id="PF00593">
    <property type="entry name" value="TonB_dep_Rec_b-barrel"/>
    <property type="match status" value="1"/>
</dbReference>
<dbReference type="InterPro" id="IPR039426">
    <property type="entry name" value="TonB-dep_rcpt-like"/>
</dbReference>
<evidence type="ECO:0000256" key="7">
    <source>
        <dbReference type="ARBA" id="ARBA00023237"/>
    </source>
</evidence>
<dbReference type="Pfam" id="PF07715">
    <property type="entry name" value="Plug"/>
    <property type="match status" value="1"/>
</dbReference>
<dbReference type="GO" id="GO:0015344">
    <property type="term" value="F:siderophore uptake transmembrane transporter activity"/>
    <property type="evidence" value="ECO:0007669"/>
    <property type="project" value="TreeGrafter"/>
</dbReference>
<organism evidence="13 14">
    <name type="scientific">Phormidium tenue NIES-30</name>
    <dbReference type="NCBI Taxonomy" id="549789"/>
    <lineage>
        <taxon>Bacteria</taxon>
        <taxon>Bacillati</taxon>
        <taxon>Cyanobacteriota</taxon>
        <taxon>Cyanophyceae</taxon>
        <taxon>Oscillatoriophycideae</taxon>
        <taxon>Oscillatoriales</taxon>
        <taxon>Oscillatoriaceae</taxon>
        <taxon>Phormidium</taxon>
    </lineage>
</organism>
<dbReference type="Gene3D" id="2.170.130.10">
    <property type="entry name" value="TonB-dependent receptor, plug domain"/>
    <property type="match status" value="1"/>
</dbReference>
<evidence type="ECO:0000259" key="12">
    <source>
        <dbReference type="Pfam" id="PF11741"/>
    </source>
</evidence>
<keyword evidence="6 8" id="KW-0472">Membrane</keyword>
<evidence type="ECO:0000256" key="8">
    <source>
        <dbReference type="PROSITE-ProRule" id="PRU01360"/>
    </source>
</evidence>
<evidence type="ECO:0000256" key="3">
    <source>
        <dbReference type="ARBA" id="ARBA00022452"/>
    </source>
</evidence>
<feature type="domain" description="TonB-dependent receptor plug" evidence="11">
    <location>
        <begin position="197"/>
        <end position="300"/>
    </location>
</feature>
<dbReference type="InterPro" id="IPR012910">
    <property type="entry name" value="Plug_dom"/>
</dbReference>
<evidence type="ECO:0000313" key="14">
    <source>
        <dbReference type="Proteomes" id="UP000185557"/>
    </source>
</evidence>
<dbReference type="PANTHER" id="PTHR30069">
    <property type="entry name" value="TONB-DEPENDENT OUTER MEMBRANE RECEPTOR"/>
    <property type="match status" value="1"/>
</dbReference>
<evidence type="ECO:0000256" key="1">
    <source>
        <dbReference type="ARBA" id="ARBA00004571"/>
    </source>
</evidence>
<evidence type="ECO:0000259" key="11">
    <source>
        <dbReference type="Pfam" id="PF07715"/>
    </source>
</evidence>
<feature type="domain" description="TonB-dependent receptor-like beta-barrel" evidence="10">
    <location>
        <begin position="443"/>
        <end position="837"/>
    </location>
</feature>
<dbReference type="Proteomes" id="UP000185557">
    <property type="component" value="Unassembled WGS sequence"/>
</dbReference>
<keyword evidence="13" id="KW-0675">Receptor</keyword>
<dbReference type="CDD" id="cd01347">
    <property type="entry name" value="ligand_gated_channel"/>
    <property type="match status" value="1"/>
</dbReference>
<keyword evidence="2 8" id="KW-0813">Transport</keyword>
<keyword evidence="14" id="KW-1185">Reference proteome</keyword>
<evidence type="ECO:0000256" key="9">
    <source>
        <dbReference type="RuleBase" id="RU003357"/>
    </source>
</evidence>
<dbReference type="InterPro" id="IPR021731">
    <property type="entry name" value="AMIN_dom"/>
</dbReference>
<reference evidence="13 14" key="1">
    <citation type="submission" date="2016-11" db="EMBL/GenBank/DDBJ databases">
        <title>Draft Genome Sequences of Nine Cyanobacterial Strains from Diverse Habitats.</title>
        <authorList>
            <person name="Zhu T."/>
            <person name="Hou S."/>
            <person name="Lu X."/>
            <person name="Hess W.R."/>
        </authorList>
    </citation>
    <scope>NUCLEOTIDE SEQUENCE [LARGE SCALE GENOMIC DNA]</scope>
    <source>
        <strain evidence="13 14">NIES-30</strain>
    </source>
</reference>
<evidence type="ECO:0000313" key="13">
    <source>
        <dbReference type="EMBL" id="OKH47492.1"/>
    </source>
</evidence>
<evidence type="ECO:0000256" key="4">
    <source>
        <dbReference type="ARBA" id="ARBA00022692"/>
    </source>
</evidence>
<keyword evidence="4 8" id="KW-0812">Transmembrane</keyword>
<dbReference type="AlphaFoldDB" id="A0A1U7J4P4"/>
<evidence type="ECO:0000256" key="6">
    <source>
        <dbReference type="ARBA" id="ARBA00023136"/>
    </source>
</evidence>
<evidence type="ECO:0000256" key="2">
    <source>
        <dbReference type="ARBA" id="ARBA00022448"/>
    </source>
</evidence>
<comment type="caution">
    <text evidence="13">The sequence shown here is derived from an EMBL/GenBank/DDBJ whole genome shotgun (WGS) entry which is preliminary data.</text>
</comment>
<dbReference type="InterPro" id="IPR036942">
    <property type="entry name" value="Beta-barrel_TonB_sf"/>
</dbReference>
<dbReference type="InterPro" id="IPR000531">
    <property type="entry name" value="Beta-barrel_TonB"/>
</dbReference>
<dbReference type="PROSITE" id="PS52016">
    <property type="entry name" value="TONB_DEPENDENT_REC_3"/>
    <property type="match status" value="1"/>
</dbReference>
<evidence type="ECO:0000256" key="5">
    <source>
        <dbReference type="ARBA" id="ARBA00023077"/>
    </source>
</evidence>
<dbReference type="Gene3D" id="2.40.170.20">
    <property type="entry name" value="TonB-dependent receptor, beta-barrel domain"/>
    <property type="match status" value="1"/>
</dbReference>
<comment type="similarity">
    <text evidence="8 9">Belongs to the TonB-dependent receptor family.</text>
</comment>
<accession>A0A1U7J4P4</accession>
<feature type="domain" description="AMIN" evidence="12">
    <location>
        <begin position="72"/>
        <end position="168"/>
    </location>
</feature>
<keyword evidence="3 8" id="KW-1134">Transmembrane beta strand</keyword>
<sequence length="874" mass="93750">MVGAIAALTQPLAAQANDENVDEWMGGRVDESAQPTLPSTPLPIHPSTPHPATTVDEWMTQIAQATVQITGVRVESTEAGLQVVLETAAGELSAPTTRSLGNALIVDISNAVLALPDGGEFQQASSTAGIAFVSVTGLPDNQVRVSITGDDAPPSVEVGPSAQGLVLAVTPGLATEAEATEEAIQLVVTATRTEEELQNIPRSVTVITREDIGQQTRFSEDLGDILSQLVPGFSAPTGRTNTFGQTLRGREISVLIDGIPQNSNLGSVPAALTTIDPRSVERIEVVRGPNAIYGGQATGGSINIITRQPDASPVSQTIDIGGSAAFNEAFLAGDGFGYNALYSVSAATETASILGSLSYTSRGVYYDAEGDRIPSDLTDAETDEVNLLIRLGGELSPTQRLNFTFNHFSQIQNVSYISDPEVDNIAGVQKARAIELPAGTQIIGAPDEASLETTNLTLQYFHDDLLNSDVSGQVFFRNYEFVGGLPTDLREFFGIISQSPGNTQQWGGRLQVNTSFNPEDTLSLLWGVDYVREDSSQRFNLFDPGEFDASGGLVFRKIGEVDFVPPYRLNDLGIFAQLQWDVVDRLTLSGGARYVNLNIDTDDYTTYDGNSVEGGTLTADDVVFNLGLAYEVVDSLTAFASFSQGFSLPDIGRVLRSAPPGFAVEADIDLTQPQKVDNYEIGLRGNWNTVQASLAAFYNYSSLGTRFAVVDINGPLQTVRSPQRVYGIEGALDWQPSDRWSLGGTAAWLEGGDDADEDGDFTALDSLIIPPFKLTAYVENETLPGWRNRLQLLFSGDRDRGFNAGADGASINSYITLDLLSGVRIGNGELTLGIQNLLNTQYYPVYSQYFAPFSSSDNRAGQGRTMSLSYRTTF</sequence>
<dbReference type="PANTHER" id="PTHR30069:SF42">
    <property type="entry name" value="FERRIC AEROBACTIN RECEPTOR"/>
    <property type="match status" value="1"/>
</dbReference>
<name>A0A1U7J4P4_9CYAN</name>
<dbReference type="GO" id="GO:0044718">
    <property type="term" value="P:siderophore transmembrane transport"/>
    <property type="evidence" value="ECO:0007669"/>
    <property type="project" value="TreeGrafter"/>
</dbReference>
<keyword evidence="5 9" id="KW-0798">TonB box</keyword>
<gene>
    <name evidence="13" type="ORF">NIES30_13615</name>
</gene>
<proteinExistence type="inferred from homology"/>
<dbReference type="Pfam" id="PF11741">
    <property type="entry name" value="AMIN"/>
    <property type="match status" value="1"/>
</dbReference>
<dbReference type="EMBL" id="MRCG01000009">
    <property type="protein sequence ID" value="OKH47492.1"/>
    <property type="molecule type" value="Genomic_DNA"/>
</dbReference>
<dbReference type="GO" id="GO:0009279">
    <property type="term" value="C:cell outer membrane"/>
    <property type="evidence" value="ECO:0007669"/>
    <property type="project" value="UniProtKB-SubCell"/>
</dbReference>
<evidence type="ECO:0000259" key="10">
    <source>
        <dbReference type="Pfam" id="PF00593"/>
    </source>
</evidence>
<dbReference type="STRING" id="549789.NIES30_13615"/>